<accession>A0A2R6WEJ5</accession>
<dbReference type="Gramene" id="Mp4g21110.1">
    <property type="protein sequence ID" value="Mp4g21110.1.cds1"/>
    <property type="gene ID" value="Mp4g21110"/>
</dbReference>
<gene>
    <name evidence="1" type="ORF">MARPO_0101s0057</name>
</gene>
<evidence type="ECO:0000313" key="1">
    <source>
        <dbReference type="EMBL" id="PTQ32269.1"/>
    </source>
</evidence>
<reference evidence="2" key="1">
    <citation type="journal article" date="2017" name="Cell">
        <title>Insights into land plant evolution garnered from the Marchantia polymorpha genome.</title>
        <authorList>
            <person name="Bowman J.L."/>
            <person name="Kohchi T."/>
            <person name="Yamato K.T."/>
            <person name="Jenkins J."/>
            <person name="Shu S."/>
            <person name="Ishizaki K."/>
            <person name="Yamaoka S."/>
            <person name="Nishihama R."/>
            <person name="Nakamura Y."/>
            <person name="Berger F."/>
            <person name="Adam C."/>
            <person name="Aki S.S."/>
            <person name="Althoff F."/>
            <person name="Araki T."/>
            <person name="Arteaga-Vazquez M.A."/>
            <person name="Balasubrmanian S."/>
            <person name="Barry K."/>
            <person name="Bauer D."/>
            <person name="Boehm C.R."/>
            <person name="Briginshaw L."/>
            <person name="Caballero-Perez J."/>
            <person name="Catarino B."/>
            <person name="Chen F."/>
            <person name="Chiyoda S."/>
            <person name="Chovatia M."/>
            <person name="Davies K.M."/>
            <person name="Delmans M."/>
            <person name="Demura T."/>
            <person name="Dierschke T."/>
            <person name="Dolan L."/>
            <person name="Dorantes-Acosta A.E."/>
            <person name="Eklund D.M."/>
            <person name="Florent S.N."/>
            <person name="Flores-Sandoval E."/>
            <person name="Fujiyama A."/>
            <person name="Fukuzawa H."/>
            <person name="Galik B."/>
            <person name="Grimanelli D."/>
            <person name="Grimwood J."/>
            <person name="Grossniklaus U."/>
            <person name="Hamada T."/>
            <person name="Haseloff J."/>
            <person name="Hetherington A.J."/>
            <person name="Higo A."/>
            <person name="Hirakawa Y."/>
            <person name="Hundley H.N."/>
            <person name="Ikeda Y."/>
            <person name="Inoue K."/>
            <person name="Inoue S.I."/>
            <person name="Ishida S."/>
            <person name="Jia Q."/>
            <person name="Kakita M."/>
            <person name="Kanazawa T."/>
            <person name="Kawai Y."/>
            <person name="Kawashima T."/>
            <person name="Kennedy M."/>
            <person name="Kinose K."/>
            <person name="Kinoshita T."/>
            <person name="Kohara Y."/>
            <person name="Koide E."/>
            <person name="Komatsu K."/>
            <person name="Kopischke S."/>
            <person name="Kubo M."/>
            <person name="Kyozuka J."/>
            <person name="Lagercrantz U."/>
            <person name="Lin S.S."/>
            <person name="Lindquist E."/>
            <person name="Lipzen A.M."/>
            <person name="Lu C.W."/>
            <person name="De Luna E."/>
            <person name="Martienssen R.A."/>
            <person name="Minamino N."/>
            <person name="Mizutani M."/>
            <person name="Mizutani M."/>
            <person name="Mochizuki N."/>
            <person name="Monte I."/>
            <person name="Mosher R."/>
            <person name="Nagasaki H."/>
            <person name="Nakagami H."/>
            <person name="Naramoto S."/>
            <person name="Nishitani K."/>
            <person name="Ohtani M."/>
            <person name="Okamoto T."/>
            <person name="Okumura M."/>
            <person name="Phillips J."/>
            <person name="Pollak B."/>
            <person name="Reinders A."/>
            <person name="Rovekamp M."/>
            <person name="Sano R."/>
            <person name="Sawa S."/>
            <person name="Schmid M.W."/>
            <person name="Shirakawa M."/>
            <person name="Solano R."/>
            <person name="Spunde A."/>
            <person name="Suetsugu N."/>
            <person name="Sugano S."/>
            <person name="Sugiyama A."/>
            <person name="Sun R."/>
            <person name="Suzuki Y."/>
            <person name="Takenaka M."/>
            <person name="Takezawa D."/>
            <person name="Tomogane H."/>
            <person name="Tsuzuki M."/>
            <person name="Ueda T."/>
            <person name="Umeda M."/>
            <person name="Ward J.M."/>
            <person name="Watanabe Y."/>
            <person name="Yazaki K."/>
            <person name="Yokoyama R."/>
            <person name="Yoshitake Y."/>
            <person name="Yotsui I."/>
            <person name="Zachgo S."/>
            <person name="Schmutz J."/>
        </authorList>
    </citation>
    <scope>NUCLEOTIDE SEQUENCE [LARGE SCALE GENOMIC DNA]</scope>
    <source>
        <strain evidence="2">Tak-1</strain>
    </source>
</reference>
<sequence>MRLQDPLHWLQLRMDSNAEVHVEEQAEVSRTWKSLGLCYVQFWMPEVGFNFSHGVHIRQDRLWQYLEREGGAERKGWGRQTDRRKDVCRLARQQEEEYRQQQQKTSSLACNAVYFTGRTSDCAPP</sequence>
<name>A0A2R6WEJ5_MARPO</name>
<reference evidence="1" key="2">
    <citation type="submission" date="2017-12" db="EMBL/GenBank/DDBJ databases">
        <title>WGS assembly of Marchantia polymorpha.</title>
        <authorList>
            <person name="Bowman J.L."/>
            <person name="Kohchi T."/>
            <person name="Yamato K.T."/>
            <person name="Jenkins J."/>
            <person name="Shu S."/>
            <person name="Ishizaki K."/>
            <person name="Yamaoka S."/>
            <person name="Nishihama R."/>
            <person name="Nakamura Y."/>
            <person name="Berger F."/>
            <person name="Adam C."/>
            <person name="Aki S.S."/>
            <person name="Althoff F."/>
            <person name="Araki T."/>
            <person name="Arteaga-Vazquez M.A."/>
            <person name="Balasubrmanian S."/>
            <person name="Bauer D."/>
            <person name="Boehm C.R."/>
            <person name="Briginshaw L."/>
            <person name="Caballero-Perez J."/>
            <person name="Catarino B."/>
            <person name="Chen F."/>
            <person name="Chiyoda S."/>
            <person name="Chovatia M."/>
            <person name="Davies K.M."/>
            <person name="Delmans M."/>
            <person name="Demura T."/>
            <person name="Dierschke T."/>
            <person name="Dolan L."/>
            <person name="Dorantes-Acosta A.E."/>
            <person name="Eklund D.M."/>
            <person name="Florent S.N."/>
            <person name="Flores-Sandoval E."/>
            <person name="Fujiyama A."/>
            <person name="Fukuzawa H."/>
            <person name="Galik B."/>
            <person name="Grimanelli D."/>
            <person name="Grimwood J."/>
            <person name="Grossniklaus U."/>
            <person name="Hamada T."/>
            <person name="Haseloff J."/>
            <person name="Hetherington A.J."/>
            <person name="Higo A."/>
            <person name="Hirakawa Y."/>
            <person name="Hundley H.N."/>
            <person name="Ikeda Y."/>
            <person name="Inoue K."/>
            <person name="Inoue S."/>
            <person name="Ishida S."/>
            <person name="Jia Q."/>
            <person name="Kakita M."/>
            <person name="Kanazawa T."/>
            <person name="Kawai Y."/>
            <person name="Kawashima T."/>
            <person name="Kennedy M."/>
            <person name="Kinose K."/>
            <person name="Kinoshita T."/>
            <person name="Kohara Y."/>
            <person name="Koide E."/>
            <person name="Komatsu K."/>
            <person name="Kopischke S."/>
            <person name="Kubo M."/>
            <person name="Kyozuka J."/>
            <person name="Lagercrantz U."/>
            <person name="Lin S.S."/>
            <person name="Lindquist E."/>
            <person name="Lipzen A.M."/>
            <person name="Lu C."/>
            <person name="Luna E.D."/>
            <person name="Martienssen R.A."/>
            <person name="Minamino N."/>
            <person name="Mizutani M."/>
            <person name="Mizutani M."/>
            <person name="Mochizuki N."/>
            <person name="Monte I."/>
            <person name="Mosher R."/>
            <person name="Nagasaki H."/>
            <person name="Nakagami H."/>
            <person name="Naramoto S."/>
            <person name="Nishitani K."/>
            <person name="Ohtani M."/>
            <person name="Okamoto T."/>
            <person name="Okumura M."/>
            <person name="Phillips J."/>
            <person name="Pollak B."/>
            <person name="Reinders A."/>
            <person name="Roevekamp M."/>
            <person name="Sano R."/>
            <person name="Sawa S."/>
            <person name="Schmid M.W."/>
            <person name="Shirakawa M."/>
            <person name="Solano R."/>
            <person name="Spunde A."/>
            <person name="Suetsugu N."/>
            <person name="Sugano S."/>
            <person name="Sugiyama A."/>
            <person name="Sun R."/>
            <person name="Suzuki Y."/>
            <person name="Takenaka M."/>
            <person name="Takezawa D."/>
            <person name="Tomogane H."/>
            <person name="Tsuzuki M."/>
            <person name="Ueda T."/>
            <person name="Umeda M."/>
            <person name="Ward J.M."/>
            <person name="Watanabe Y."/>
            <person name="Yazaki K."/>
            <person name="Yokoyama R."/>
            <person name="Yoshitake Y."/>
            <person name="Yotsui I."/>
            <person name="Zachgo S."/>
            <person name="Schmutz J."/>
        </authorList>
    </citation>
    <scope>NUCLEOTIDE SEQUENCE [LARGE SCALE GENOMIC DNA]</scope>
    <source>
        <strain evidence="1">Tak-1</strain>
    </source>
</reference>
<proteinExistence type="predicted"/>
<protein>
    <submittedName>
        <fullName evidence="1">Uncharacterized protein</fullName>
    </submittedName>
</protein>
<keyword evidence="2" id="KW-1185">Reference proteome</keyword>
<evidence type="ECO:0000313" key="2">
    <source>
        <dbReference type="Proteomes" id="UP000244005"/>
    </source>
</evidence>
<dbReference type="EMBL" id="KZ772773">
    <property type="protein sequence ID" value="PTQ32269.1"/>
    <property type="molecule type" value="Genomic_DNA"/>
</dbReference>
<dbReference type="EMBL" id="KZ772773">
    <property type="protein sequence ID" value="PTQ32270.1"/>
    <property type="molecule type" value="Genomic_DNA"/>
</dbReference>
<organism evidence="1 2">
    <name type="scientific">Marchantia polymorpha</name>
    <name type="common">Common liverwort</name>
    <name type="synonym">Marchantia aquatica</name>
    <dbReference type="NCBI Taxonomy" id="3197"/>
    <lineage>
        <taxon>Eukaryota</taxon>
        <taxon>Viridiplantae</taxon>
        <taxon>Streptophyta</taxon>
        <taxon>Embryophyta</taxon>
        <taxon>Marchantiophyta</taxon>
        <taxon>Marchantiopsida</taxon>
        <taxon>Marchantiidae</taxon>
        <taxon>Marchantiales</taxon>
        <taxon>Marchantiaceae</taxon>
        <taxon>Marchantia</taxon>
    </lineage>
</organism>
<dbReference type="Proteomes" id="UP000244005">
    <property type="component" value="Unassembled WGS sequence"/>
</dbReference>
<dbReference type="AlphaFoldDB" id="A0A2R6WEJ5"/>